<sequence>MRRGSDCPGCGGDEIDPRRALDAALDVAAGFPDDVDPFRVEFLIAELLAPGPAEDFGLRELFGAAAVLRFETRATAPALGLLRGITRLTTGELSRAAGAAADRLEVGGTTVPRWYRQLLAPVRPREFTRSAAGHQAVLMASFDRGGDIHAFAACVDLRAGVASDITLLAGGEAGVRRQLAGVGLPGVTQRLPLADFRAELESALDRRARADRTDHHLRPFTADELQRDTTPYVLAAAVLRAHLRAVDSAPDRGE</sequence>
<keyword evidence="2" id="KW-1185">Reference proteome</keyword>
<dbReference type="OrthoDB" id="4526599at2"/>
<evidence type="ECO:0000313" key="2">
    <source>
        <dbReference type="Proteomes" id="UP000267164"/>
    </source>
</evidence>
<dbReference type="EMBL" id="CP032568">
    <property type="protein sequence ID" value="AYF76623.1"/>
    <property type="molecule type" value="Genomic_DNA"/>
</dbReference>
<dbReference type="Proteomes" id="UP000267164">
    <property type="component" value="Chromosome"/>
</dbReference>
<name>A0A386ZHF7_9NOCA</name>
<reference evidence="1 2" key="1">
    <citation type="submission" date="2018-09" db="EMBL/GenBank/DDBJ databases">
        <title>Nocardia yunnanensis sp. nov., an actinomycete isolated from a soil sample.</title>
        <authorList>
            <person name="Zhang J."/>
        </authorList>
    </citation>
    <scope>NUCLEOTIDE SEQUENCE [LARGE SCALE GENOMIC DNA]</scope>
    <source>
        <strain evidence="1 2">CFHS0054</strain>
    </source>
</reference>
<dbReference type="KEGG" id="nyu:D7D52_25540"/>
<gene>
    <name evidence="1" type="ORF">D7D52_25540</name>
</gene>
<protein>
    <submittedName>
        <fullName evidence="1">Uncharacterized protein</fullName>
    </submittedName>
</protein>
<accession>A0A386ZHF7</accession>
<dbReference type="AlphaFoldDB" id="A0A386ZHF7"/>
<organism evidence="1 2">
    <name type="scientific">Nocardia yunnanensis</name>
    <dbReference type="NCBI Taxonomy" id="2382165"/>
    <lineage>
        <taxon>Bacteria</taxon>
        <taxon>Bacillati</taxon>
        <taxon>Actinomycetota</taxon>
        <taxon>Actinomycetes</taxon>
        <taxon>Mycobacteriales</taxon>
        <taxon>Nocardiaceae</taxon>
        <taxon>Nocardia</taxon>
    </lineage>
</organism>
<evidence type="ECO:0000313" key="1">
    <source>
        <dbReference type="EMBL" id="AYF76623.1"/>
    </source>
</evidence>
<proteinExistence type="predicted"/>